<reference evidence="2" key="2">
    <citation type="journal article" date="2023" name="Science">
        <title>Genomic signatures of disease resistance in endangered staghorn corals.</title>
        <authorList>
            <person name="Vollmer S.V."/>
            <person name="Selwyn J.D."/>
            <person name="Despard B.A."/>
            <person name="Roesel C.L."/>
        </authorList>
    </citation>
    <scope>NUCLEOTIDE SEQUENCE</scope>
    <source>
        <strain evidence="2">K2</strain>
    </source>
</reference>
<feature type="domain" description="PiggyBac transposable element-derived protein" evidence="1">
    <location>
        <begin position="1"/>
        <end position="40"/>
    </location>
</feature>
<dbReference type="PANTHER" id="PTHR46599:SF3">
    <property type="entry name" value="PIGGYBAC TRANSPOSABLE ELEMENT-DERIVED PROTEIN 4"/>
    <property type="match status" value="1"/>
</dbReference>
<gene>
    <name evidence="2" type="ORF">P5673_032041</name>
</gene>
<name>A0AAD9PSI9_ACRCE</name>
<dbReference type="InterPro" id="IPR029526">
    <property type="entry name" value="PGBD"/>
</dbReference>
<organism evidence="2 3">
    <name type="scientific">Acropora cervicornis</name>
    <name type="common">Staghorn coral</name>
    <dbReference type="NCBI Taxonomy" id="6130"/>
    <lineage>
        <taxon>Eukaryota</taxon>
        <taxon>Metazoa</taxon>
        <taxon>Cnidaria</taxon>
        <taxon>Anthozoa</taxon>
        <taxon>Hexacorallia</taxon>
        <taxon>Scleractinia</taxon>
        <taxon>Astrocoeniina</taxon>
        <taxon>Acroporidae</taxon>
        <taxon>Acropora</taxon>
    </lineage>
</organism>
<dbReference type="Pfam" id="PF13843">
    <property type="entry name" value="DDE_Tnp_1_7"/>
    <property type="match status" value="1"/>
</dbReference>
<sequence length="82" mass="9647">MGAIDKNDQLKKSYAIDRKSKHWWIRIFLHLLDICRVNSFIMYQLSYLKWNSGPMEDEVAPIFNQKEFSSSLVKSLCGTFTN</sequence>
<dbReference type="EMBL" id="JARQWQ010000163">
    <property type="protein sequence ID" value="KAK2547900.1"/>
    <property type="molecule type" value="Genomic_DNA"/>
</dbReference>
<proteinExistence type="predicted"/>
<evidence type="ECO:0000313" key="2">
    <source>
        <dbReference type="EMBL" id="KAK2547900.1"/>
    </source>
</evidence>
<comment type="caution">
    <text evidence="2">The sequence shown here is derived from an EMBL/GenBank/DDBJ whole genome shotgun (WGS) entry which is preliminary data.</text>
</comment>
<evidence type="ECO:0000259" key="1">
    <source>
        <dbReference type="Pfam" id="PF13843"/>
    </source>
</evidence>
<keyword evidence="3" id="KW-1185">Reference proteome</keyword>
<accession>A0AAD9PSI9</accession>
<dbReference type="PANTHER" id="PTHR46599">
    <property type="entry name" value="PIGGYBAC TRANSPOSABLE ELEMENT-DERIVED PROTEIN 4"/>
    <property type="match status" value="1"/>
</dbReference>
<protein>
    <recommendedName>
        <fullName evidence="1">PiggyBac transposable element-derived protein domain-containing protein</fullName>
    </recommendedName>
</protein>
<evidence type="ECO:0000313" key="3">
    <source>
        <dbReference type="Proteomes" id="UP001249851"/>
    </source>
</evidence>
<reference evidence="2" key="1">
    <citation type="journal article" date="2023" name="G3 (Bethesda)">
        <title>Whole genome assembly and annotation of the endangered Caribbean coral Acropora cervicornis.</title>
        <authorList>
            <person name="Selwyn J.D."/>
            <person name="Vollmer S.V."/>
        </authorList>
    </citation>
    <scope>NUCLEOTIDE SEQUENCE</scope>
    <source>
        <strain evidence="2">K2</strain>
    </source>
</reference>
<dbReference type="Proteomes" id="UP001249851">
    <property type="component" value="Unassembled WGS sequence"/>
</dbReference>
<dbReference type="AlphaFoldDB" id="A0AAD9PSI9"/>